<dbReference type="PANTHER" id="PTHR34222:SF28">
    <property type="entry name" value="CCHC-TYPE DOMAIN-CONTAINING PROTEIN"/>
    <property type="match status" value="1"/>
</dbReference>
<keyword evidence="2" id="KW-0812">Transmembrane</keyword>
<sequence length="262" mass="28840">TTTGALSSIVRPTVNAANFELKPQFIQSISNDSFAVLPNECPVTHIASFLEKCDTVKIKNVSEDVIRLRLFPFSLRDRARERLRDEGVGTFDTWRKFAKAFLLQATEQLHQFCFGLDQQKFGTLVSGLLMMDPLPSLNVAYSKIIPDERNQTVSEAQEHSRPDAVGFSTSGGASGRGVATTSSAEPTVCSNCGRIYHDKEHYFELIGWPEGTRGCGGPSSRENRGARSVGRGGGRGLPLMWSVRVLMVLLMLVLLIARVLLH</sequence>
<dbReference type="AlphaFoldDB" id="A0A0J8B1S0"/>
<evidence type="ECO:0000256" key="2">
    <source>
        <dbReference type="SAM" id="Phobius"/>
    </source>
</evidence>
<organism evidence="3 4">
    <name type="scientific">Beta vulgaris subsp. vulgaris</name>
    <name type="common">Beet</name>
    <dbReference type="NCBI Taxonomy" id="3555"/>
    <lineage>
        <taxon>Eukaryota</taxon>
        <taxon>Viridiplantae</taxon>
        <taxon>Streptophyta</taxon>
        <taxon>Embryophyta</taxon>
        <taxon>Tracheophyta</taxon>
        <taxon>Spermatophyta</taxon>
        <taxon>Magnoliopsida</taxon>
        <taxon>eudicotyledons</taxon>
        <taxon>Gunneridae</taxon>
        <taxon>Pentapetalae</taxon>
        <taxon>Caryophyllales</taxon>
        <taxon>Chenopodiaceae</taxon>
        <taxon>Betoideae</taxon>
        <taxon>Beta</taxon>
    </lineage>
</organism>
<evidence type="ECO:0000256" key="1">
    <source>
        <dbReference type="SAM" id="MobiDB-lite"/>
    </source>
</evidence>
<keyword evidence="4" id="KW-1185">Reference proteome</keyword>
<dbReference type="Proteomes" id="UP000035740">
    <property type="component" value="Unassembled WGS sequence"/>
</dbReference>
<protein>
    <submittedName>
        <fullName evidence="3">Uncharacterized protein</fullName>
    </submittedName>
</protein>
<dbReference type="PANTHER" id="PTHR34222">
    <property type="entry name" value="GAG_PRE-INTEGRS DOMAIN-CONTAINING PROTEIN"/>
    <property type="match status" value="1"/>
</dbReference>
<evidence type="ECO:0000313" key="4">
    <source>
        <dbReference type="Proteomes" id="UP000035740"/>
    </source>
</evidence>
<dbReference type="OrthoDB" id="1740797at2759"/>
<keyword evidence="2" id="KW-0472">Membrane</keyword>
<accession>A0A0J8B1S0</accession>
<feature type="transmembrane region" description="Helical" evidence="2">
    <location>
        <begin position="241"/>
        <end position="261"/>
    </location>
</feature>
<evidence type="ECO:0000313" key="3">
    <source>
        <dbReference type="EMBL" id="KMS94936.1"/>
    </source>
</evidence>
<feature type="region of interest" description="Disordered" evidence="1">
    <location>
        <begin position="150"/>
        <end position="186"/>
    </location>
</feature>
<feature type="non-terminal residue" evidence="3">
    <location>
        <position position="1"/>
    </location>
</feature>
<dbReference type="Gramene" id="KMS94936">
    <property type="protein sequence ID" value="KMS94936"/>
    <property type="gene ID" value="BVRB_013950"/>
</dbReference>
<gene>
    <name evidence="3" type="ORF">BVRB_013950</name>
</gene>
<proteinExistence type="predicted"/>
<reference evidence="3 4" key="1">
    <citation type="journal article" date="2014" name="Nature">
        <title>The genome of the recently domesticated crop plant sugar beet (Beta vulgaris).</title>
        <authorList>
            <person name="Dohm J.C."/>
            <person name="Minoche A.E."/>
            <person name="Holtgrawe D."/>
            <person name="Capella-Gutierrez S."/>
            <person name="Zakrzewski F."/>
            <person name="Tafer H."/>
            <person name="Rupp O."/>
            <person name="Sorensen T.R."/>
            <person name="Stracke R."/>
            <person name="Reinhardt R."/>
            <person name="Goesmann A."/>
            <person name="Kraft T."/>
            <person name="Schulz B."/>
            <person name="Stadler P.F."/>
            <person name="Schmidt T."/>
            <person name="Gabaldon T."/>
            <person name="Lehrach H."/>
            <person name="Weisshaar B."/>
            <person name="Himmelbauer H."/>
        </authorList>
    </citation>
    <scope>NUCLEOTIDE SEQUENCE [LARGE SCALE GENOMIC DNA]</scope>
    <source>
        <tissue evidence="3">Taproot</tissue>
    </source>
</reference>
<dbReference type="EMBL" id="KQ090653">
    <property type="protein sequence ID" value="KMS94936.1"/>
    <property type="molecule type" value="Genomic_DNA"/>
</dbReference>
<feature type="compositionally biased region" description="Basic and acidic residues" evidence="1">
    <location>
        <begin position="150"/>
        <end position="162"/>
    </location>
</feature>
<keyword evidence="2" id="KW-1133">Transmembrane helix</keyword>
<name>A0A0J8B1S0_BETVV</name>